<comment type="subcellular location">
    <subcellularLocation>
        <location evidence="1">Cytoplasm</location>
        <location evidence="1">Cytosol</location>
    </subcellularLocation>
</comment>
<dbReference type="AlphaFoldDB" id="A0A8C5M483"/>
<dbReference type="Ensembl" id="ENSLLET00000008734.1">
    <property type="protein sequence ID" value="ENSLLEP00000008400.1"/>
    <property type="gene ID" value="ENSLLEG00000005336.1"/>
</dbReference>
<keyword evidence="4" id="KW-0963">Cytoplasm</keyword>
<evidence type="ECO:0000256" key="5">
    <source>
        <dbReference type="ARBA" id="ARBA00022801"/>
    </source>
</evidence>
<name>A0A8C5M483_9ANUR</name>
<evidence type="ECO:0000313" key="8">
    <source>
        <dbReference type="Ensembl" id="ENSLLEP00000008400.1"/>
    </source>
</evidence>
<evidence type="ECO:0000256" key="2">
    <source>
        <dbReference type="ARBA" id="ARBA00008456"/>
    </source>
</evidence>
<reference evidence="8" key="2">
    <citation type="submission" date="2025-09" db="UniProtKB">
        <authorList>
            <consortium name="Ensembl"/>
        </authorList>
    </citation>
    <scope>IDENTIFICATION</scope>
</reference>
<sequence>MANEARPCPCDIGDTFDHECKGQEIQIEHIKAYVCKPHSSTDKAIIVVQDIFGWELPNTRFMADLLSAHGYITICPDFFVGQEAWKPTGDWSTFPEWLKSRQATKVNQEVAVVLKYLKEQCFIKQIGIIGFCWGGIVTHHVMLTHPEIKAGVSFYGIIRDEDDRYDLKNPTLFIFAENDLVIPLEQVNILHERLKEHAKVNFEVKVFPKQTHGFVHRKKEDINPEDKPYIEEARKDMIDWLKKYIN</sequence>
<accession>A0A8C5M483</accession>
<keyword evidence="5" id="KW-0378">Hydrolase</keyword>
<evidence type="ECO:0000259" key="7">
    <source>
        <dbReference type="Pfam" id="PF01738"/>
    </source>
</evidence>
<dbReference type="GO" id="GO:0016787">
    <property type="term" value="F:hydrolase activity"/>
    <property type="evidence" value="ECO:0007669"/>
    <property type="project" value="UniProtKB-KW"/>
</dbReference>
<feature type="domain" description="Dienelactone hydrolase" evidence="7">
    <location>
        <begin position="30"/>
        <end position="244"/>
    </location>
</feature>
<dbReference type="Pfam" id="PF01738">
    <property type="entry name" value="DLH"/>
    <property type="match status" value="1"/>
</dbReference>
<dbReference type="SUPFAM" id="SSF53474">
    <property type="entry name" value="alpha/beta-Hydrolases"/>
    <property type="match status" value="1"/>
</dbReference>
<dbReference type="PANTHER" id="PTHR46812:SF1">
    <property type="entry name" value="CARBOXYMETHYLENEBUTENOLIDASE HOMOLOG"/>
    <property type="match status" value="1"/>
</dbReference>
<dbReference type="FunFam" id="3.40.50.1820:FF:000178">
    <property type="entry name" value="Carboxymethylenebutenolidase homolog"/>
    <property type="match status" value="1"/>
</dbReference>
<dbReference type="Proteomes" id="UP000694569">
    <property type="component" value="Unplaced"/>
</dbReference>
<protein>
    <recommendedName>
        <fullName evidence="3">Carboxymethylenebutenolidase homolog</fullName>
    </recommendedName>
</protein>
<reference evidence="8" key="1">
    <citation type="submission" date="2025-08" db="UniProtKB">
        <authorList>
            <consortium name="Ensembl"/>
        </authorList>
    </citation>
    <scope>IDENTIFICATION</scope>
</reference>
<dbReference type="OrthoDB" id="17560at2759"/>
<keyword evidence="9" id="KW-1185">Reference proteome</keyword>
<dbReference type="GO" id="GO:0005829">
    <property type="term" value="C:cytosol"/>
    <property type="evidence" value="ECO:0007669"/>
    <property type="project" value="UniProtKB-SubCell"/>
</dbReference>
<comment type="similarity">
    <text evidence="2">Belongs to the dienelactone hydrolase family.</text>
</comment>
<evidence type="ECO:0000256" key="1">
    <source>
        <dbReference type="ARBA" id="ARBA00004514"/>
    </source>
</evidence>
<dbReference type="InterPro" id="IPR042946">
    <property type="entry name" value="CMBL"/>
</dbReference>
<proteinExistence type="inferred from homology"/>
<dbReference type="PANTHER" id="PTHR46812">
    <property type="entry name" value="CARBOXYMETHYLENEBUTENOLIDASE HOMOLOG"/>
    <property type="match status" value="1"/>
</dbReference>
<evidence type="ECO:0000313" key="9">
    <source>
        <dbReference type="Proteomes" id="UP000694569"/>
    </source>
</evidence>
<comment type="function">
    <text evidence="6">Cysteine hydrolase.</text>
</comment>
<evidence type="ECO:0000256" key="4">
    <source>
        <dbReference type="ARBA" id="ARBA00022490"/>
    </source>
</evidence>
<organism evidence="8 9">
    <name type="scientific">Leptobrachium leishanense</name>
    <name type="common">Leishan spiny toad</name>
    <dbReference type="NCBI Taxonomy" id="445787"/>
    <lineage>
        <taxon>Eukaryota</taxon>
        <taxon>Metazoa</taxon>
        <taxon>Chordata</taxon>
        <taxon>Craniata</taxon>
        <taxon>Vertebrata</taxon>
        <taxon>Euteleostomi</taxon>
        <taxon>Amphibia</taxon>
        <taxon>Batrachia</taxon>
        <taxon>Anura</taxon>
        <taxon>Pelobatoidea</taxon>
        <taxon>Megophryidae</taxon>
        <taxon>Leptobrachium</taxon>
    </lineage>
</organism>
<dbReference type="InterPro" id="IPR002925">
    <property type="entry name" value="Dienelactn_hydro"/>
</dbReference>
<evidence type="ECO:0000256" key="6">
    <source>
        <dbReference type="ARBA" id="ARBA00059591"/>
    </source>
</evidence>
<dbReference type="GeneTree" id="ENSGT00390000000183"/>
<dbReference type="InterPro" id="IPR029058">
    <property type="entry name" value="AB_hydrolase_fold"/>
</dbReference>
<dbReference type="Gene3D" id="3.40.50.1820">
    <property type="entry name" value="alpha/beta hydrolase"/>
    <property type="match status" value="1"/>
</dbReference>
<evidence type="ECO:0000256" key="3">
    <source>
        <dbReference type="ARBA" id="ARBA00014180"/>
    </source>
</evidence>